<dbReference type="Pfam" id="PF02424">
    <property type="entry name" value="ApbE"/>
    <property type="match status" value="1"/>
</dbReference>
<dbReference type="EC" id="2.7.1.180" evidence="2 11"/>
<dbReference type="RefSeq" id="WP_377944712.1">
    <property type="nucleotide sequence ID" value="NZ_JBHUCX010000075.1"/>
</dbReference>
<proteinExistence type="inferred from homology"/>
<organism evidence="13 14">
    <name type="scientific">Alicyclobacillus fodiniaquatilis</name>
    <dbReference type="NCBI Taxonomy" id="1661150"/>
    <lineage>
        <taxon>Bacteria</taxon>
        <taxon>Bacillati</taxon>
        <taxon>Bacillota</taxon>
        <taxon>Bacilli</taxon>
        <taxon>Bacillales</taxon>
        <taxon>Alicyclobacillaceae</taxon>
        <taxon>Alicyclobacillus</taxon>
    </lineage>
</organism>
<reference evidence="14" key="1">
    <citation type="journal article" date="2019" name="Int. J. Syst. Evol. Microbiol.">
        <title>The Global Catalogue of Microorganisms (GCM) 10K type strain sequencing project: providing services to taxonomists for standard genome sequencing and annotation.</title>
        <authorList>
            <consortium name="The Broad Institute Genomics Platform"/>
            <consortium name="The Broad Institute Genome Sequencing Center for Infectious Disease"/>
            <person name="Wu L."/>
            <person name="Ma J."/>
        </authorList>
    </citation>
    <scope>NUCLEOTIDE SEQUENCE [LARGE SCALE GENOMIC DNA]</scope>
    <source>
        <strain evidence="14">CGMCC 1.12286</strain>
    </source>
</reference>
<evidence type="ECO:0000256" key="9">
    <source>
        <dbReference type="ARBA" id="ARBA00031306"/>
    </source>
</evidence>
<evidence type="ECO:0000313" key="13">
    <source>
        <dbReference type="EMBL" id="MFD1676806.1"/>
    </source>
</evidence>
<dbReference type="PANTHER" id="PTHR30040:SF2">
    <property type="entry name" value="FAD:PROTEIN FMN TRANSFERASE"/>
    <property type="match status" value="1"/>
</dbReference>
<dbReference type="SUPFAM" id="SSF143631">
    <property type="entry name" value="ApbE-like"/>
    <property type="match status" value="1"/>
</dbReference>
<sequence>MKMNLFRAMGTNVEFIIDDTKFQPISSLNDVILSAKSRMEALESRLTRFRNDSELSHINQQTGKWIAVTKDTFTILRLANEQFDLTNGVFNPFMGYVIQNLGYRVTFKDIHNQTQELFRIQYPYLPPMHSPLQLNEMTQEVRLDNGYMLDLGGIAKGWIVEQTADHLLNNGVSDFICNAGGDLVCKGTNNGQPWVVGITDPFNEDKHIFNLNVSNMCVATSGTYSRTWSKQGRKVHHIIDPFLGEPADTDIISCTVISPSLIEAEILAKAALILGTSAAQQLFDMNKQCDWIIVKISGEVEHSCN</sequence>
<evidence type="ECO:0000256" key="10">
    <source>
        <dbReference type="ARBA" id="ARBA00048540"/>
    </source>
</evidence>
<evidence type="ECO:0000256" key="7">
    <source>
        <dbReference type="ARBA" id="ARBA00022827"/>
    </source>
</evidence>
<keyword evidence="6 11" id="KW-0479">Metal-binding</keyword>
<comment type="caution">
    <text evidence="13">The sequence shown here is derived from an EMBL/GenBank/DDBJ whole genome shotgun (WGS) entry which is preliminary data.</text>
</comment>
<gene>
    <name evidence="13" type="ORF">ACFSB2_19205</name>
</gene>
<protein>
    <recommendedName>
        <fullName evidence="3 11">FAD:protein FMN transferase</fullName>
        <ecNumber evidence="2 11">2.7.1.180</ecNumber>
    </recommendedName>
    <alternativeName>
        <fullName evidence="9 11">Flavin transferase</fullName>
    </alternativeName>
</protein>
<keyword evidence="14" id="KW-1185">Reference proteome</keyword>
<evidence type="ECO:0000256" key="5">
    <source>
        <dbReference type="ARBA" id="ARBA00022679"/>
    </source>
</evidence>
<comment type="similarity">
    <text evidence="11">Belongs to the ApbE family.</text>
</comment>
<feature type="coiled-coil region" evidence="12">
    <location>
        <begin position="25"/>
        <end position="52"/>
    </location>
</feature>
<evidence type="ECO:0000256" key="1">
    <source>
        <dbReference type="ARBA" id="ARBA00001946"/>
    </source>
</evidence>
<evidence type="ECO:0000256" key="2">
    <source>
        <dbReference type="ARBA" id="ARBA00011955"/>
    </source>
</evidence>
<evidence type="ECO:0000256" key="4">
    <source>
        <dbReference type="ARBA" id="ARBA00022630"/>
    </source>
</evidence>
<dbReference type="Gene3D" id="3.10.520.10">
    <property type="entry name" value="ApbE-like domains"/>
    <property type="match status" value="1"/>
</dbReference>
<evidence type="ECO:0000256" key="11">
    <source>
        <dbReference type="PIRNR" id="PIRNR006268"/>
    </source>
</evidence>
<keyword evidence="8 11" id="KW-0460">Magnesium</keyword>
<keyword evidence="5 11" id="KW-0808">Transferase</keyword>
<evidence type="ECO:0000256" key="3">
    <source>
        <dbReference type="ARBA" id="ARBA00016337"/>
    </source>
</evidence>
<dbReference type="InterPro" id="IPR024932">
    <property type="entry name" value="ApbE"/>
</dbReference>
<dbReference type="Proteomes" id="UP001597079">
    <property type="component" value="Unassembled WGS sequence"/>
</dbReference>
<dbReference type="GO" id="GO:0016740">
    <property type="term" value="F:transferase activity"/>
    <property type="evidence" value="ECO:0007669"/>
    <property type="project" value="UniProtKB-KW"/>
</dbReference>
<accession>A0ABW4JLT5</accession>
<keyword evidence="12" id="KW-0175">Coiled coil</keyword>
<dbReference type="PIRSF" id="PIRSF006268">
    <property type="entry name" value="ApbE"/>
    <property type="match status" value="1"/>
</dbReference>
<evidence type="ECO:0000256" key="6">
    <source>
        <dbReference type="ARBA" id="ARBA00022723"/>
    </source>
</evidence>
<comment type="cofactor">
    <cofactor evidence="1">
        <name>Mg(2+)</name>
        <dbReference type="ChEBI" id="CHEBI:18420"/>
    </cofactor>
</comment>
<dbReference type="PANTHER" id="PTHR30040">
    <property type="entry name" value="THIAMINE BIOSYNTHESIS LIPOPROTEIN APBE"/>
    <property type="match status" value="1"/>
</dbReference>
<evidence type="ECO:0000256" key="12">
    <source>
        <dbReference type="SAM" id="Coils"/>
    </source>
</evidence>
<dbReference type="InterPro" id="IPR003374">
    <property type="entry name" value="ApbE-like_sf"/>
</dbReference>
<evidence type="ECO:0000256" key="8">
    <source>
        <dbReference type="ARBA" id="ARBA00022842"/>
    </source>
</evidence>
<name>A0ABW4JLT5_9BACL</name>
<keyword evidence="7 11" id="KW-0274">FAD</keyword>
<comment type="catalytic activity">
    <reaction evidence="10 11">
        <text>L-threonyl-[protein] + FAD = FMN-L-threonyl-[protein] + AMP + H(+)</text>
        <dbReference type="Rhea" id="RHEA:36847"/>
        <dbReference type="Rhea" id="RHEA-COMP:11060"/>
        <dbReference type="Rhea" id="RHEA-COMP:11061"/>
        <dbReference type="ChEBI" id="CHEBI:15378"/>
        <dbReference type="ChEBI" id="CHEBI:30013"/>
        <dbReference type="ChEBI" id="CHEBI:57692"/>
        <dbReference type="ChEBI" id="CHEBI:74257"/>
        <dbReference type="ChEBI" id="CHEBI:456215"/>
        <dbReference type="EC" id="2.7.1.180"/>
    </reaction>
</comment>
<evidence type="ECO:0000313" key="14">
    <source>
        <dbReference type="Proteomes" id="UP001597079"/>
    </source>
</evidence>
<dbReference type="EMBL" id="JBHUCX010000075">
    <property type="protein sequence ID" value="MFD1676806.1"/>
    <property type="molecule type" value="Genomic_DNA"/>
</dbReference>
<keyword evidence="4 11" id="KW-0285">Flavoprotein</keyword>